<organism evidence="2 3">
    <name type="scientific">Asanoa hainanensis</name>
    <dbReference type="NCBI Taxonomy" id="560556"/>
    <lineage>
        <taxon>Bacteria</taxon>
        <taxon>Bacillati</taxon>
        <taxon>Actinomycetota</taxon>
        <taxon>Actinomycetes</taxon>
        <taxon>Micromonosporales</taxon>
        <taxon>Micromonosporaceae</taxon>
        <taxon>Asanoa</taxon>
    </lineage>
</organism>
<feature type="transmembrane region" description="Helical" evidence="1">
    <location>
        <begin position="165"/>
        <end position="184"/>
    </location>
</feature>
<dbReference type="OrthoDB" id="9862396at2"/>
<evidence type="ECO:0000313" key="2">
    <source>
        <dbReference type="EMBL" id="SNT24908.1"/>
    </source>
</evidence>
<feature type="transmembrane region" description="Helical" evidence="1">
    <location>
        <begin position="359"/>
        <end position="384"/>
    </location>
</feature>
<dbReference type="RefSeq" id="WP_089247584.1">
    <property type="nucleotide sequence ID" value="NZ_FZPH01000004.1"/>
</dbReference>
<gene>
    <name evidence="2" type="ORF">SAMN05421812_1048</name>
</gene>
<name>A0A239L4R5_9ACTN</name>
<keyword evidence="1" id="KW-1133">Transmembrane helix</keyword>
<evidence type="ECO:0000313" key="3">
    <source>
        <dbReference type="Proteomes" id="UP000198362"/>
    </source>
</evidence>
<dbReference type="AlphaFoldDB" id="A0A239L4R5"/>
<feature type="transmembrane region" description="Helical" evidence="1">
    <location>
        <begin position="223"/>
        <end position="245"/>
    </location>
</feature>
<accession>A0A239L4R5</accession>
<keyword evidence="1" id="KW-0812">Transmembrane</keyword>
<feature type="transmembrane region" description="Helical" evidence="1">
    <location>
        <begin position="332"/>
        <end position="352"/>
    </location>
</feature>
<feature type="transmembrane region" description="Helical" evidence="1">
    <location>
        <begin position="191"/>
        <end position="211"/>
    </location>
</feature>
<feature type="transmembrane region" description="Helical" evidence="1">
    <location>
        <begin position="46"/>
        <end position="65"/>
    </location>
</feature>
<feature type="transmembrane region" description="Helical" evidence="1">
    <location>
        <begin position="136"/>
        <end position="153"/>
    </location>
</feature>
<proteinExistence type="predicted"/>
<keyword evidence="1" id="KW-0472">Membrane</keyword>
<sequence length="433" mass="43426">MIRRVLVTLAAFAVGMVALGPAGEVLFYGLESFPAEADAKGVMRVVSATGAVVLLLVGAAAAAQVRGRARGWPLVAAGLLVGGLLATYAPLDAASALGELHPLVRLVAALVGGVVLGAAIVAVLPADPAGGDPWPIAAFTAGALVGLPLAPDLLPSLPELRRLDWADVAALVLAVVAAIVVRSAEGGRMPGLAAVSRIALLGALAGAAFHMQYVDRAMDGAPSAVAVLVLLLTLAVWVALTWWLVGWSGRVAGAEAARFALTCAGATGAMFVASGRNLNVVWAHDLVPLLGIAAAVAGVLLARHLPAVPWDAAGLAAVAVAALLIATAQTEIVALAIVGLAVAAFALGAALARTSSAGALCGLVTLVLTVPVLFSLLSQLGWLVADPRAETTPARFQLAVLYAPMWLVGLATAALLVWRARPARSAPTPLAVG</sequence>
<feature type="transmembrane region" description="Helical" evidence="1">
    <location>
        <begin position="103"/>
        <end position="124"/>
    </location>
</feature>
<protein>
    <submittedName>
        <fullName evidence="2">Uncharacterized protein</fullName>
    </submittedName>
</protein>
<dbReference type="EMBL" id="FZPH01000004">
    <property type="protein sequence ID" value="SNT24908.1"/>
    <property type="molecule type" value="Genomic_DNA"/>
</dbReference>
<feature type="transmembrane region" description="Helical" evidence="1">
    <location>
        <begin position="281"/>
        <end position="301"/>
    </location>
</feature>
<keyword evidence="3" id="KW-1185">Reference proteome</keyword>
<feature type="transmembrane region" description="Helical" evidence="1">
    <location>
        <begin position="72"/>
        <end position="91"/>
    </location>
</feature>
<reference evidence="2 3" key="1">
    <citation type="submission" date="2017-06" db="EMBL/GenBank/DDBJ databases">
        <authorList>
            <person name="Kim H.J."/>
            <person name="Triplett B.A."/>
        </authorList>
    </citation>
    <scope>NUCLEOTIDE SEQUENCE [LARGE SCALE GENOMIC DNA]</scope>
    <source>
        <strain evidence="2 3">CGMCC 4.5593</strain>
    </source>
</reference>
<feature type="transmembrane region" description="Helical" evidence="1">
    <location>
        <begin position="308"/>
        <end position="326"/>
    </location>
</feature>
<feature type="transmembrane region" description="Helical" evidence="1">
    <location>
        <begin position="257"/>
        <end position="275"/>
    </location>
</feature>
<evidence type="ECO:0000256" key="1">
    <source>
        <dbReference type="SAM" id="Phobius"/>
    </source>
</evidence>
<feature type="transmembrane region" description="Helical" evidence="1">
    <location>
        <begin position="396"/>
        <end position="418"/>
    </location>
</feature>
<dbReference type="Proteomes" id="UP000198362">
    <property type="component" value="Unassembled WGS sequence"/>
</dbReference>